<proteinExistence type="predicted"/>
<evidence type="ECO:0000313" key="1">
    <source>
        <dbReference type="EMBL" id="KKN37990.1"/>
    </source>
</evidence>
<organism evidence="1">
    <name type="scientific">marine sediment metagenome</name>
    <dbReference type="NCBI Taxonomy" id="412755"/>
    <lineage>
        <taxon>unclassified sequences</taxon>
        <taxon>metagenomes</taxon>
        <taxon>ecological metagenomes</taxon>
    </lineage>
</organism>
<comment type="caution">
    <text evidence="1">The sequence shown here is derived from an EMBL/GenBank/DDBJ whole genome shotgun (WGS) entry which is preliminary data.</text>
</comment>
<sequence length="37" mass="4470">MKTLWIMLEYEKWLIQIIKVAGGEKYSFFTIKGVEIY</sequence>
<dbReference type="AlphaFoldDB" id="A0A0F9Q238"/>
<protein>
    <submittedName>
        <fullName evidence="1">Uncharacterized protein</fullName>
    </submittedName>
</protein>
<accession>A0A0F9Q238</accession>
<name>A0A0F9Q238_9ZZZZ</name>
<gene>
    <name evidence="1" type="ORF">LCGC14_0757950</name>
</gene>
<reference evidence="1" key="1">
    <citation type="journal article" date="2015" name="Nature">
        <title>Complex archaea that bridge the gap between prokaryotes and eukaryotes.</title>
        <authorList>
            <person name="Spang A."/>
            <person name="Saw J.H."/>
            <person name="Jorgensen S.L."/>
            <person name="Zaremba-Niedzwiedzka K."/>
            <person name="Martijn J."/>
            <person name="Lind A.E."/>
            <person name="van Eijk R."/>
            <person name="Schleper C."/>
            <person name="Guy L."/>
            <person name="Ettema T.J."/>
        </authorList>
    </citation>
    <scope>NUCLEOTIDE SEQUENCE</scope>
</reference>
<dbReference type="EMBL" id="LAZR01001858">
    <property type="protein sequence ID" value="KKN37990.1"/>
    <property type="molecule type" value="Genomic_DNA"/>
</dbReference>